<dbReference type="RefSeq" id="WP_316029761.1">
    <property type="nucleotide sequence ID" value="NZ_JBAMYB010000021.1"/>
</dbReference>
<dbReference type="InterPro" id="IPR036388">
    <property type="entry name" value="WH-like_DNA-bd_sf"/>
</dbReference>
<dbReference type="SMART" id="SM00419">
    <property type="entry name" value="HTH_CRP"/>
    <property type="match status" value="1"/>
</dbReference>
<dbReference type="Gene3D" id="1.10.10.10">
    <property type="entry name" value="Winged helix-like DNA-binding domain superfamily/Winged helix DNA-binding domain"/>
    <property type="match status" value="1"/>
</dbReference>
<comment type="caution">
    <text evidence="5">The sequence shown here is derived from an EMBL/GenBank/DDBJ whole genome shotgun (WGS) entry which is preliminary data.</text>
</comment>
<dbReference type="Proteomes" id="UP001531129">
    <property type="component" value="Unassembled WGS sequence"/>
</dbReference>
<dbReference type="InterPro" id="IPR018490">
    <property type="entry name" value="cNMP-bd_dom_sf"/>
</dbReference>
<keyword evidence="2" id="KW-0238">DNA-binding</keyword>
<evidence type="ECO:0000256" key="3">
    <source>
        <dbReference type="ARBA" id="ARBA00023163"/>
    </source>
</evidence>
<dbReference type="Pfam" id="PF00027">
    <property type="entry name" value="cNMP_binding"/>
    <property type="match status" value="1"/>
</dbReference>
<evidence type="ECO:0000313" key="6">
    <source>
        <dbReference type="Proteomes" id="UP001531129"/>
    </source>
</evidence>
<accession>A0ABU8CVU3</accession>
<dbReference type="InterPro" id="IPR000595">
    <property type="entry name" value="cNMP-bd_dom"/>
</dbReference>
<keyword evidence="6" id="KW-1185">Reference proteome</keyword>
<protein>
    <submittedName>
        <fullName evidence="5">Crp/Fnr family transcriptional regulator</fullName>
    </submittedName>
</protein>
<dbReference type="SUPFAM" id="SSF51206">
    <property type="entry name" value="cAMP-binding domain-like"/>
    <property type="match status" value="1"/>
</dbReference>
<gene>
    <name evidence="5" type="ORF">V8Q02_29950</name>
</gene>
<evidence type="ECO:0000313" key="5">
    <source>
        <dbReference type="EMBL" id="MEI1252190.1"/>
    </source>
</evidence>
<dbReference type="EMBL" id="JBAMYC010000022">
    <property type="protein sequence ID" value="MEI1252190.1"/>
    <property type="molecule type" value="Genomic_DNA"/>
</dbReference>
<keyword evidence="1" id="KW-0805">Transcription regulation</keyword>
<evidence type="ECO:0000256" key="1">
    <source>
        <dbReference type="ARBA" id="ARBA00023015"/>
    </source>
</evidence>
<sequence length="276" mass="31042">MANSLTMKLEQFIRFEQLDRQRLDRLLSFPTKTFARGDVIIEEGKEVRNIHLLLTGLAARAKVLADGRRQIMAFLVPGDLCDVEVFVLRAMDHNIVAMTDTTCVLIPAEVIEGLLTESSNITKALWWGTMVDSGILREWIIDHGRRGAREQIAHMFYEMLIRHRIVGETTDDSFSFPITQDDLADATGLTPPHVNKTLQELRAAGLIEFKNKVLTVLDAQRLRNAANYESGYLHLNRTEKGDHEVSERAGDLVSAAKQSMLGRAVHNVTSAIKHSR</sequence>
<dbReference type="InterPro" id="IPR012318">
    <property type="entry name" value="HTH_CRP"/>
</dbReference>
<reference evidence="5 6" key="1">
    <citation type="submission" date="2024-01" db="EMBL/GenBank/DDBJ databases">
        <title>Draft genome sequences of three bacterial strains isolated from Acacia saligna represent a potential new species within the genus Rhizobium.</title>
        <authorList>
            <person name="Tambong J.T."/>
            <person name="Mnasri B."/>
        </authorList>
    </citation>
    <scope>NUCLEOTIDE SEQUENCE [LARGE SCALE GENOMIC DNA]</scope>
    <source>
        <strain evidence="5 6">1AS12I</strain>
    </source>
</reference>
<dbReference type="InterPro" id="IPR036390">
    <property type="entry name" value="WH_DNA-bd_sf"/>
</dbReference>
<dbReference type="InterPro" id="IPR014710">
    <property type="entry name" value="RmlC-like_jellyroll"/>
</dbReference>
<dbReference type="PANTHER" id="PTHR24567">
    <property type="entry name" value="CRP FAMILY TRANSCRIPTIONAL REGULATORY PROTEIN"/>
    <property type="match status" value="1"/>
</dbReference>
<name>A0ABU8CVU3_9HYPH</name>
<dbReference type="CDD" id="cd00038">
    <property type="entry name" value="CAP_ED"/>
    <property type="match status" value="1"/>
</dbReference>
<proteinExistence type="predicted"/>
<dbReference type="PROSITE" id="PS51063">
    <property type="entry name" value="HTH_CRP_2"/>
    <property type="match status" value="1"/>
</dbReference>
<feature type="domain" description="HTH crp-type" evidence="4">
    <location>
        <begin position="146"/>
        <end position="220"/>
    </location>
</feature>
<dbReference type="Pfam" id="PF13545">
    <property type="entry name" value="HTH_Crp_2"/>
    <property type="match status" value="1"/>
</dbReference>
<organism evidence="5 6">
    <name type="scientific">Rhizobium aouanii</name>
    <dbReference type="NCBI Taxonomy" id="3118145"/>
    <lineage>
        <taxon>Bacteria</taxon>
        <taxon>Pseudomonadati</taxon>
        <taxon>Pseudomonadota</taxon>
        <taxon>Alphaproteobacteria</taxon>
        <taxon>Hyphomicrobiales</taxon>
        <taxon>Rhizobiaceae</taxon>
        <taxon>Rhizobium/Agrobacterium group</taxon>
        <taxon>Rhizobium</taxon>
    </lineage>
</organism>
<evidence type="ECO:0000256" key="2">
    <source>
        <dbReference type="ARBA" id="ARBA00023125"/>
    </source>
</evidence>
<dbReference type="InterPro" id="IPR050397">
    <property type="entry name" value="Env_Response_Regulators"/>
</dbReference>
<keyword evidence="3" id="KW-0804">Transcription</keyword>
<dbReference type="SUPFAM" id="SSF46785">
    <property type="entry name" value="Winged helix' DNA-binding domain"/>
    <property type="match status" value="1"/>
</dbReference>
<dbReference type="Gene3D" id="2.60.120.10">
    <property type="entry name" value="Jelly Rolls"/>
    <property type="match status" value="1"/>
</dbReference>
<evidence type="ECO:0000259" key="4">
    <source>
        <dbReference type="PROSITE" id="PS51063"/>
    </source>
</evidence>
<dbReference type="PANTHER" id="PTHR24567:SF68">
    <property type="entry name" value="DNA-BINDING TRANSCRIPTIONAL DUAL REGULATOR CRP"/>
    <property type="match status" value="1"/>
</dbReference>